<dbReference type="InterPro" id="IPR017438">
    <property type="entry name" value="ATP-NAD_kinase_N"/>
</dbReference>
<dbReference type="EMBL" id="PUIA01000085">
    <property type="protein sequence ID" value="PQO25256.1"/>
    <property type="molecule type" value="Genomic_DNA"/>
</dbReference>
<evidence type="ECO:0000313" key="1">
    <source>
        <dbReference type="EMBL" id="PQO25256.1"/>
    </source>
</evidence>
<dbReference type="PANTHER" id="PTHR13158">
    <property type="match status" value="1"/>
</dbReference>
<evidence type="ECO:0008006" key="3">
    <source>
        <dbReference type="Google" id="ProtNLM"/>
    </source>
</evidence>
<protein>
    <recommendedName>
        <fullName evidence="3">NAD+ kinase</fullName>
    </recommendedName>
</protein>
<dbReference type="RefSeq" id="WP_105359293.1">
    <property type="nucleotide sequence ID" value="NZ_PUIA01000085.1"/>
</dbReference>
<comment type="caution">
    <text evidence="1">The sequence shown here is derived from an EMBL/GenBank/DDBJ whole genome shotgun (WGS) entry which is preliminary data.</text>
</comment>
<dbReference type="GO" id="GO:0019674">
    <property type="term" value="P:NAD+ metabolic process"/>
    <property type="evidence" value="ECO:0007669"/>
    <property type="project" value="TreeGrafter"/>
</dbReference>
<gene>
    <name evidence="1" type="ORF">C5Y96_25470</name>
</gene>
<evidence type="ECO:0000313" key="2">
    <source>
        <dbReference type="Proteomes" id="UP000240009"/>
    </source>
</evidence>
<proteinExistence type="predicted"/>
<name>A0A2S8EZA2_9BACT</name>
<accession>A0A2S8EZA2</accession>
<dbReference type="InterPro" id="IPR016064">
    <property type="entry name" value="NAD/diacylglycerol_kinase_sf"/>
</dbReference>
<dbReference type="Proteomes" id="UP000240009">
    <property type="component" value="Unassembled WGS sequence"/>
</dbReference>
<dbReference type="Gene3D" id="3.40.50.10330">
    <property type="entry name" value="Probable inorganic polyphosphate/atp-NAD kinase, domain 1"/>
    <property type="match status" value="1"/>
</dbReference>
<dbReference type="PANTHER" id="PTHR13158:SF5">
    <property type="entry name" value="NAD KINASE 2, MITOCHONDRIAL"/>
    <property type="match status" value="1"/>
</dbReference>
<sequence>MGLGSNWIVLVTRNTRMEGLKKRWGTVNQADFLLDAAVDHEVERRRKSRAKKGLSINDADLDAMVVSASALTDRGAYEEEDQRYQTAVRSVMRDLSGLGFPVREIDRSYLANFDFGRCMAVVVLGQDGLVANAAKYVGDLPVIGVNPDPDQYDGVLLPFQIGEARAAVQRVLKQRHRVDKVTLAEVNTISGQQMLAFNDFFIGCKSHASARYTLDIQHSREAQSSSGVLISTGAGATGWMSSIFNMAAGVSRFAGGSEIRPLTIDRKDRQLMWAVREPFVSRHSSAEHVMGILNDEDELVIGSQMPTEGVIFSDGIEDDYIEFNSGNIATFTVSPQQARLVVG</sequence>
<organism evidence="1 2">
    <name type="scientific">Blastopirellula marina</name>
    <dbReference type="NCBI Taxonomy" id="124"/>
    <lineage>
        <taxon>Bacteria</taxon>
        <taxon>Pseudomonadati</taxon>
        <taxon>Planctomycetota</taxon>
        <taxon>Planctomycetia</taxon>
        <taxon>Pirellulales</taxon>
        <taxon>Pirellulaceae</taxon>
        <taxon>Blastopirellula</taxon>
    </lineage>
</organism>
<dbReference type="SUPFAM" id="SSF111331">
    <property type="entry name" value="NAD kinase/diacylglycerol kinase-like"/>
    <property type="match status" value="1"/>
</dbReference>
<dbReference type="GO" id="GO:0003951">
    <property type="term" value="F:NAD+ kinase activity"/>
    <property type="evidence" value="ECO:0007669"/>
    <property type="project" value="TreeGrafter"/>
</dbReference>
<reference evidence="1 2" key="1">
    <citation type="submission" date="2018-02" db="EMBL/GenBank/DDBJ databases">
        <title>Comparative genomes isolates from brazilian mangrove.</title>
        <authorList>
            <person name="Araujo J.E."/>
            <person name="Taketani R.G."/>
            <person name="Silva M.C.P."/>
            <person name="Loureco M.V."/>
            <person name="Andreote F.D."/>
        </authorList>
    </citation>
    <scope>NUCLEOTIDE SEQUENCE [LARGE SCALE GENOMIC DNA]</scope>
    <source>
        <strain evidence="1 2">HEX-2 MGV</strain>
    </source>
</reference>
<dbReference type="AlphaFoldDB" id="A0A2S8EZA2"/>
<dbReference type="OrthoDB" id="1889537at2"/>